<dbReference type="EMBL" id="KZ293670">
    <property type="protein sequence ID" value="PBK88934.1"/>
    <property type="molecule type" value="Genomic_DNA"/>
</dbReference>
<protein>
    <submittedName>
        <fullName evidence="1">Uncharacterized protein</fullName>
    </submittedName>
</protein>
<dbReference type="Proteomes" id="UP000217790">
    <property type="component" value="Unassembled WGS sequence"/>
</dbReference>
<proteinExistence type="predicted"/>
<dbReference type="OrthoDB" id="3213671at2759"/>
<dbReference type="InParanoid" id="A0A2H3D592"/>
<sequence length="75" mass="8426">VMPGIMMLGTTPTFYKIPVSQSLLYHICHGTYPPELTQVTCCTVPVSCPSESMKPLDNRKEIFRCYEAFKVIIGI</sequence>
<dbReference type="AlphaFoldDB" id="A0A2H3D592"/>
<reference evidence="2" key="1">
    <citation type="journal article" date="2017" name="Nat. Ecol. Evol.">
        <title>Genome expansion and lineage-specific genetic innovations in the forest pathogenic fungi Armillaria.</title>
        <authorList>
            <person name="Sipos G."/>
            <person name="Prasanna A.N."/>
            <person name="Walter M.C."/>
            <person name="O'Connor E."/>
            <person name="Balint B."/>
            <person name="Krizsan K."/>
            <person name="Kiss B."/>
            <person name="Hess J."/>
            <person name="Varga T."/>
            <person name="Slot J."/>
            <person name="Riley R."/>
            <person name="Boka B."/>
            <person name="Rigling D."/>
            <person name="Barry K."/>
            <person name="Lee J."/>
            <person name="Mihaltcheva S."/>
            <person name="LaButti K."/>
            <person name="Lipzen A."/>
            <person name="Waldron R."/>
            <person name="Moloney N.M."/>
            <person name="Sperisen C."/>
            <person name="Kredics L."/>
            <person name="Vagvoelgyi C."/>
            <person name="Patrignani A."/>
            <person name="Fitzpatrick D."/>
            <person name="Nagy I."/>
            <person name="Doyle S."/>
            <person name="Anderson J.B."/>
            <person name="Grigoriev I.V."/>
            <person name="Gueldener U."/>
            <person name="Muensterkoetter M."/>
            <person name="Nagy L.G."/>
        </authorList>
    </citation>
    <scope>NUCLEOTIDE SEQUENCE [LARGE SCALE GENOMIC DNA]</scope>
    <source>
        <strain evidence="2">Ar21-2</strain>
    </source>
</reference>
<evidence type="ECO:0000313" key="2">
    <source>
        <dbReference type="Proteomes" id="UP000217790"/>
    </source>
</evidence>
<evidence type="ECO:0000313" key="1">
    <source>
        <dbReference type="EMBL" id="PBK88934.1"/>
    </source>
</evidence>
<accession>A0A2H3D592</accession>
<feature type="non-terminal residue" evidence="1">
    <location>
        <position position="1"/>
    </location>
</feature>
<gene>
    <name evidence="1" type="ORF">ARMGADRAFT_936715</name>
</gene>
<organism evidence="1 2">
    <name type="scientific">Armillaria gallica</name>
    <name type="common">Bulbous honey fungus</name>
    <name type="synonym">Armillaria bulbosa</name>
    <dbReference type="NCBI Taxonomy" id="47427"/>
    <lineage>
        <taxon>Eukaryota</taxon>
        <taxon>Fungi</taxon>
        <taxon>Dikarya</taxon>
        <taxon>Basidiomycota</taxon>
        <taxon>Agaricomycotina</taxon>
        <taxon>Agaricomycetes</taxon>
        <taxon>Agaricomycetidae</taxon>
        <taxon>Agaricales</taxon>
        <taxon>Marasmiineae</taxon>
        <taxon>Physalacriaceae</taxon>
        <taxon>Armillaria</taxon>
    </lineage>
</organism>
<keyword evidence="2" id="KW-1185">Reference proteome</keyword>
<dbReference type="OMA" id="LLYHICH"/>
<name>A0A2H3D592_ARMGA</name>